<comment type="cofactor">
    <cofactor evidence="1">
        <name>a divalent metal cation</name>
        <dbReference type="ChEBI" id="CHEBI:60240"/>
    </cofactor>
</comment>
<keyword evidence="2" id="KW-0479">Metal-binding</keyword>
<evidence type="ECO:0000256" key="1">
    <source>
        <dbReference type="ARBA" id="ARBA00001968"/>
    </source>
</evidence>
<dbReference type="Proteomes" id="UP001162156">
    <property type="component" value="Unassembled WGS sequence"/>
</dbReference>
<dbReference type="EMBL" id="JANEYF010002526">
    <property type="protein sequence ID" value="KAJ8945270.1"/>
    <property type="molecule type" value="Genomic_DNA"/>
</dbReference>
<dbReference type="AlphaFoldDB" id="A0AAV8Y3M7"/>
<feature type="domain" description="DDE Tnp4" evidence="3">
    <location>
        <begin position="69"/>
        <end position="151"/>
    </location>
</feature>
<keyword evidence="5" id="KW-1185">Reference proteome</keyword>
<proteinExistence type="predicted"/>
<evidence type="ECO:0000256" key="2">
    <source>
        <dbReference type="ARBA" id="ARBA00022723"/>
    </source>
</evidence>
<comment type="caution">
    <text evidence="4">The sequence shown here is derived from an EMBL/GenBank/DDBJ whole genome shotgun (WGS) entry which is preliminary data.</text>
</comment>
<sequence length="217" mass="25361">MKQDTHLRLSISPHERLIATLRYLATGHTYEDLKFSTVISAQALGHIIPETCSAIYSTLRKNYLKKSVSPLPFVFIGNEAFALRTDFLKPFSQKTLNTERRIFNYRLSRARRIIENVFGILVARFRIFHTPINLKLENTEKVVMACCVLHNFLRRKRIEYYMPLATLDQENFETGETVMGLRPGEHTLLNLERGQNRRAAQMAKNVRDTYMNYFNNE</sequence>
<evidence type="ECO:0000313" key="5">
    <source>
        <dbReference type="Proteomes" id="UP001162156"/>
    </source>
</evidence>
<name>A0AAV8Y3M7_9CUCU</name>
<evidence type="ECO:0000259" key="3">
    <source>
        <dbReference type="Pfam" id="PF13359"/>
    </source>
</evidence>
<organism evidence="4 5">
    <name type="scientific">Rhamnusium bicolor</name>
    <dbReference type="NCBI Taxonomy" id="1586634"/>
    <lineage>
        <taxon>Eukaryota</taxon>
        <taxon>Metazoa</taxon>
        <taxon>Ecdysozoa</taxon>
        <taxon>Arthropoda</taxon>
        <taxon>Hexapoda</taxon>
        <taxon>Insecta</taxon>
        <taxon>Pterygota</taxon>
        <taxon>Neoptera</taxon>
        <taxon>Endopterygota</taxon>
        <taxon>Coleoptera</taxon>
        <taxon>Polyphaga</taxon>
        <taxon>Cucujiformia</taxon>
        <taxon>Chrysomeloidea</taxon>
        <taxon>Cerambycidae</taxon>
        <taxon>Lepturinae</taxon>
        <taxon>Rhagiini</taxon>
        <taxon>Rhamnusium</taxon>
    </lineage>
</organism>
<dbReference type="GO" id="GO:0046872">
    <property type="term" value="F:metal ion binding"/>
    <property type="evidence" value="ECO:0007669"/>
    <property type="project" value="UniProtKB-KW"/>
</dbReference>
<protein>
    <recommendedName>
        <fullName evidence="3">DDE Tnp4 domain-containing protein</fullName>
    </recommendedName>
</protein>
<dbReference type="InterPro" id="IPR027806">
    <property type="entry name" value="HARBI1_dom"/>
</dbReference>
<gene>
    <name evidence="4" type="ORF">NQ314_009278</name>
</gene>
<dbReference type="Pfam" id="PF13359">
    <property type="entry name" value="DDE_Tnp_4"/>
    <property type="match status" value="1"/>
</dbReference>
<accession>A0AAV8Y3M7</accession>
<reference evidence="4" key="1">
    <citation type="journal article" date="2023" name="Insect Mol. Biol.">
        <title>Genome sequencing provides insights into the evolution of gene families encoding plant cell wall-degrading enzymes in longhorned beetles.</title>
        <authorList>
            <person name="Shin N.R."/>
            <person name="Okamura Y."/>
            <person name="Kirsch R."/>
            <person name="Pauchet Y."/>
        </authorList>
    </citation>
    <scope>NUCLEOTIDE SEQUENCE</scope>
    <source>
        <strain evidence="4">RBIC_L_NR</strain>
    </source>
</reference>
<evidence type="ECO:0000313" key="4">
    <source>
        <dbReference type="EMBL" id="KAJ8945270.1"/>
    </source>
</evidence>